<reference evidence="3 4" key="1">
    <citation type="submission" date="2017-10" db="EMBL/GenBank/DDBJ databases">
        <title>Sequencing the genomes of 1000 actinobacteria strains.</title>
        <authorList>
            <person name="Klenk H.-P."/>
        </authorList>
    </citation>
    <scope>NUCLEOTIDE SEQUENCE [LARGE SCALE GENOMIC DNA]</scope>
    <source>
        <strain evidence="3 4">DSM 46092</strain>
    </source>
</reference>
<evidence type="ECO:0000313" key="3">
    <source>
        <dbReference type="EMBL" id="PFG49732.1"/>
    </source>
</evidence>
<dbReference type="EMBL" id="PDJK01000002">
    <property type="protein sequence ID" value="PFG49732.1"/>
    <property type="molecule type" value="Genomic_DNA"/>
</dbReference>
<proteinExistence type="predicted"/>
<evidence type="ECO:0000259" key="2">
    <source>
        <dbReference type="PROSITE" id="PS50943"/>
    </source>
</evidence>
<dbReference type="Gene3D" id="1.10.260.40">
    <property type="entry name" value="lambda repressor-like DNA-binding domains"/>
    <property type="match status" value="1"/>
</dbReference>
<dbReference type="SMART" id="SM00530">
    <property type="entry name" value="HTH_XRE"/>
    <property type="match status" value="1"/>
</dbReference>
<accession>A0A2A9FGM8</accession>
<comment type="caution">
    <text evidence="3">The sequence shown here is derived from an EMBL/GenBank/DDBJ whole genome shotgun (WGS) entry which is preliminary data.</text>
</comment>
<gene>
    <name evidence="3" type="ORF">ATK36_4907</name>
</gene>
<dbReference type="SUPFAM" id="SSF47413">
    <property type="entry name" value="lambda repressor-like DNA-binding domains"/>
    <property type="match status" value="1"/>
</dbReference>
<dbReference type="PROSITE" id="PS50943">
    <property type="entry name" value="HTH_CROC1"/>
    <property type="match status" value="1"/>
</dbReference>
<dbReference type="CDD" id="cd00093">
    <property type="entry name" value="HTH_XRE"/>
    <property type="match status" value="1"/>
</dbReference>
<organism evidence="3 4">
    <name type="scientific">Amycolatopsis sulphurea</name>
    <dbReference type="NCBI Taxonomy" id="76022"/>
    <lineage>
        <taxon>Bacteria</taxon>
        <taxon>Bacillati</taxon>
        <taxon>Actinomycetota</taxon>
        <taxon>Actinomycetes</taxon>
        <taxon>Pseudonocardiales</taxon>
        <taxon>Pseudonocardiaceae</taxon>
        <taxon>Amycolatopsis</taxon>
    </lineage>
</organism>
<dbReference type="InterPro" id="IPR001387">
    <property type="entry name" value="Cro/C1-type_HTH"/>
</dbReference>
<feature type="domain" description="HTH cro/C1-type" evidence="2">
    <location>
        <begin position="15"/>
        <end position="69"/>
    </location>
</feature>
<dbReference type="Pfam" id="PF01381">
    <property type="entry name" value="HTH_3"/>
    <property type="match status" value="1"/>
</dbReference>
<evidence type="ECO:0000256" key="1">
    <source>
        <dbReference type="ARBA" id="ARBA00023125"/>
    </source>
</evidence>
<dbReference type="RefSeq" id="WP_098513587.1">
    <property type="nucleotide sequence ID" value="NZ_JBIAKZ010000004.1"/>
</dbReference>
<protein>
    <submittedName>
        <fullName evidence="3">HTH-type transcriptional regulator/antitoxin HigA</fullName>
    </submittedName>
</protein>
<dbReference type="GO" id="GO:0003677">
    <property type="term" value="F:DNA binding"/>
    <property type="evidence" value="ECO:0007669"/>
    <property type="project" value="UniProtKB-KW"/>
</dbReference>
<name>A0A2A9FGM8_9PSEU</name>
<dbReference type="InterPro" id="IPR010982">
    <property type="entry name" value="Lambda_DNA-bd_dom_sf"/>
</dbReference>
<dbReference type="PANTHER" id="PTHR36924">
    <property type="entry name" value="ANTITOXIN HIGA-1"/>
    <property type="match status" value="1"/>
</dbReference>
<dbReference type="AlphaFoldDB" id="A0A2A9FGM8"/>
<dbReference type="Proteomes" id="UP000243542">
    <property type="component" value="Unassembled WGS sequence"/>
</dbReference>
<keyword evidence="1" id="KW-0238">DNA-binding</keyword>
<sequence length="362" mass="39947">MDTTLAEVFPAGEHLADELAARGWTQVEFAEILGRPTQFVSEIIQGKKEITRKSAAQIGAAFGTSAEFWLNLQDSYFLWKQRLDPDTQEDLDDVKTRAKINALAPMTVLRKRGIITATSTAGQAQQLMQLMGIETLDERPPWQMAARRANKDKPLTPTQNGWFACVRRVASKRSSHTFSHRMLEELARQVSRLVRDPSGLTSLPEQFGAAGVRLVFVEAFPSSKISGASYADGTGPVIALSGRGQRLDKVLFTLLHEIAHVVRGDVSKNGKPLIDEDDRTLGDEDQADELASSWVFDQPLPRPPSRIGAQWINTVANDRGVHPVVVIGRLQREGVLPWRSALVKNAPIATPYLKAWNPEAGV</sequence>
<evidence type="ECO:0000313" key="4">
    <source>
        <dbReference type="Proteomes" id="UP000243542"/>
    </source>
</evidence>
<keyword evidence="4" id="KW-1185">Reference proteome</keyword>
<dbReference type="InterPro" id="IPR013430">
    <property type="entry name" value="Toxin_antidote_HigA"/>
</dbReference>
<dbReference type="PANTHER" id="PTHR36924:SF1">
    <property type="entry name" value="ANTITOXIN HIGA-1"/>
    <property type="match status" value="1"/>
</dbReference>